<evidence type="ECO:0000313" key="1">
    <source>
        <dbReference type="EMBL" id="TRM59274.1"/>
    </source>
</evidence>
<name>A0A550C3B0_9AGAR</name>
<reference evidence="1 2" key="1">
    <citation type="journal article" date="2019" name="New Phytol.">
        <title>Comparative genomics reveals unique wood-decay strategies and fruiting body development in the Schizophyllaceae.</title>
        <authorList>
            <person name="Almasi E."/>
            <person name="Sahu N."/>
            <person name="Krizsan K."/>
            <person name="Balint B."/>
            <person name="Kovacs G.M."/>
            <person name="Kiss B."/>
            <person name="Cseklye J."/>
            <person name="Drula E."/>
            <person name="Henrissat B."/>
            <person name="Nagy I."/>
            <person name="Chovatia M."/>
            <person name="Adam C."/>
            <person name="LaButti K."/>
            <person name="Lipzen A."/>
            <person name="Riley R."/>
            <person name="Grigoriev I.V."/>
            <person name="Nagy L.G."/>
        </authorList>
    </citation>
    <scope>NUCLEOTIDE SEQUENCE [LARGE SCALE GENOMIC DNA]</scope>
    <source>
        <strain evidence="1 2">NL-1724</strain>
    </source>
</reference>
<comment type="caution">
    <text evidence="1">The sequence shown here is derived from an EMBL/GenBank/DDBJ whole genome shotgun (WGS) entry which is preliminary data.</text>
</comment>
<dbReference type="Proteomes" id="UP000320762">
    <property type="component" value="Unassembled WGS sequence"/>
</dbReference>
<evidence type="ECO:0000313" key="2">
    <source>
        <dbReference type="Proteomes" id="UP000320762"/>
    </source>
</evidence>
<keyword evidence="2" id="KW-1185">Reference proteome</keyword>
<proteinExistence type="predicted"/>
<dbReference type="AlphaFoldDB" id="A0A550C3B0"/>
<sequence>MKSARCMWLLHRVGGGPRLFSGLTCSPVVSLGVRAAGAEEAISSSSYCVARKRRWVAQLGLVFVPQKAGLHVK</sequence>
<organism evidence="1 2">
    <name type="scientific">Schizophyllum amplum</name>
    <dbReference type="NCBI Taxonomy" id="97359"/>
    <lineage>
        <taxon>Eukaryota</taxon>
        <taxon>Fungi</taxon>
        <taxon>Dikarya</taxon>
        <taxon>Basidiomycota</taxon>
        <taxon>Agaricomycotina</taxon>
        <taxon>Agaricomycetes</taxon>
        <taxon>Agaricomycetidae</taxon>
        <taxon>Agaricales</taxon>
        <taxon>Schizophyllaceae</taxon>
        <taxon>Schizophyllum</taxon>
    </lineage>
</organism>
<accession>A0A550C3B0</accession>
<protein>
    <submittedName>
        <fullName evidence="1">Uncharacterized protein</fullName>
    </submittedName>
</protein>
<gene>
    <name evidence="1" type="ORF">BD626DRAFT_508786</name>
</gene>
<dbReference type="EMBL" id="VDMD01000029">
    <property type="protein sequence ID" value="TRM59274.1"/>
    <property type="molecule type" value="Genomic_DNA"/>
</dbReference>